<dbReference type="RefSeq" id="WP_067385751.1">
    <property type="nucleotide sequence ID" value="NZ_BDQI01000065.1"/>
</dbReference>
<accession>A0A286PGX1</accession>
<sequence length="237" mass="24081">MSSPVPALPTVAVVGAGPGLGRAIARRFGTAGHPVALVSRNADKIEGIRDSLAAEGITARAYPADVTDADSLTRALDRAAAELGRIGVLSYSPAPTFPAKAGEVPDLKALGFTAAAETTPESVRPMFDMLVGGALTAAAAVLPGMREAGDGALLFTTGTTALLPIPGMSNSGIALSGLRSWARGLHDDLAGEGVWVGHLSIGVPIVPGTGEGDPDALADRWYQLARARDSFETTVGF</sequence>
<dbReference type="InterPro" id="IPR036291">
    <property type="entry name" value="NAD(P)-bd_dom_sf"/>
</dbReference>
<dbReference type="CDD" id="cd05233">
    <property type="entry name" value="SDR_c"/>
    <property type="match status" value="1"/>
</dbReference>
<dbReference type="InterPro" id="IPR002347">
    <property type="entry name" value="SDR_fam"/>
</dbReference>
<dbReference type="PANTHER" id="PTHR43431">
    <property type="entry name" value="OXIDOREDUCTASE, SHORT CHAIN DEHYDROGENASE/REDUCTASE FAMILY (AFU_ORTHOLOGUE AFUA_5G14000)"/>
    <property type="match status" value="1"/>
</dbReference>
<reference evidence="2" key="1">
    <citation type="submission" date="2017-05" db="EMBL/GenBank/DDBJ databases">
        <title>Streptomyces olivochromogenes NBRC 3561 whole genome shotgun sequence.</title>
        <authorList>
            <person name="Dohra H."/>
            <person name="Kodani S."/>
        </authorList>
    </citation>
    <scope>NUCLEOTIDE SEQUENCE [LARGE SCALE GENOMIC DNA]</scope>
    <source>
        <strain evidence="2">NBRC 3561</strain>
    </source>
</reference>
<proteinExistence type="predicted"/>
<dbReference type="Gene3D" id="3.40.50.720">
    <property type="entry name" value="NAD(P)-binding Rossmann-like Domain"/>
    <property type="match status" value="1"/>
</dbReference>
<keyword evidence="2" id="KW-1185">Reference proteome</keyword>
<comment type="caution">
    <text evidence="1">The sequence shown here is derived from an EMBL/GenBank/DDBJ whole genome shotgun (WGS) entry which is preliminary data.</text>
</comment>
<dbReference type="SUPFAM" id="SSF51735">
    <property type="entry name" value="NAD(P)-binding Rossmann-fold domains"/>
    <property type="match status" value="1"/>
</dbReference>
<evidence type="ECO:0000313" key="1">
    <source>
        <dbReference type="EMBL" id="GAX58800.1"/>
    </source>
</evidence>
<name>A0A286PGX1_STROL</name>
<gene>
    <name evidence="1" type="ORF">SO3561_10375</name>
</gene>
<protein>
    <submittedName>
        <fullName evidence="1">Oxidoreductase</fullName>
    </submittedName>
</protein>
<dbReference type="PANTHER" id="PTHR43431:SF7">
    <property type="entry name" value="OXIDOREDUCTASE, SHORT CHAIN DEHYDROGENASE_REDUCTASE FAMILY (AFU_ORTHOLOGUE AFUA_5G14000)"/>
    <property type="match status" value="1"/>
</dbReference>
<evidence type="ECO:0000313" key="2">
    <source>
        <dbReference type="Proteomes" id="UP000217446"/>
    </source>
</evidence>
<dbReference type="EMBL" id="BDQI01000065">
    <property type="protein sequence ID" value="GAX58800.1"/>
    <property type="molecule type" value="Genomic_DNA"/>
</dbReference>
<dbReference type="Pfam" id="PF00106">
    <property type="entry name" value="adh_short"/>
    <property type="match status" value="1"/>
</dbReference>
<dbReference type="Proteomes" id="UP000217446">
    <property type="component" value="Unassembled WGS sequence"/>
</dbReference>
<dbReference type="STRING" id="1963.AQJ27_50605"/>
<dbReference type="AlphaFoldDB" id="A0A286PGX1"/>
<organism evidence="1 2">
    <name type="scientific">Streptomyces olivochromogenes</name>
    <dbReference type="NCBI Taxonomy" id="1963"/>
    <lineage>
        <taxon>Bacteria</taxon>
        <taxon>Bacillati</taxon>
        <taxon>Actinomycetota</taxon>
        <taxon>Actinomycetes</taxon>
        <taxon>Kitasatosporales</taxon>
        <taxon>Streptomycetaceae</taxon>
        <taxon>Streptomyces</taxon>
    </lineage>
</organism>